<comment type="caution">
    <text evidence="1">The sequence shown here is derived from an EMBL/GenBank/DDBJ whole genome shotgun (WGS) entry which is preliminary data.</text>
</comment>
<proteinExistence type="predicted"/>
<reference evidence="1" key="1">
    <citation type="submission" date="2022-08" db="EMBL/GenBank/DDBJ databases">
        <title>Genome Sequence of Fusarium decemcellulare.</title>
        <authorList>
            <person name="Buettner E."/>
        </authorList>
    </citation>
    <scope>NUCLEOTIDE SEQUENCE</scope>
    <source>
        <strain evidence="1">Babe19</strain>
    </source>
</reference>
<organism evidence="1 2">
    <name type="scientific">Fusarium decemcellulare</name>
    <dbReference type="NCBI Taxonomy" id="57161"/>
    <lineage>
        <taxon>Eukaryota</taxon>
        <taxon>Fungi</taxon>
        <taxon>Dikarya</taxon>
        <taxon>Ascomycota</taxon>
        <taxon>Pezizomycotina</taxon>
        <taxon>Sordariomycetes</taxon>
        <taxon>Hypocreomycetidae</taxon>
        <taxon>Hypocreales</taxon>
        <taxon>Nectriaceae</taxon>
        <taxon>Fusarium</taxon>
        <taxon>Fusarium decemcellulare species complex</taxon>
    </lineage>
</organism>
<name>A0ACC1SIX0_9HYPO</name>
<evidence type="ECO:0000313" key="1">
    <source>
        <dbReference type="EMBL" id="KAJ3540816.1"/>
    </source>
</evidence>
<dbReference type="Proteomes" id="UP001148629">
    <property type="component" value="Unassembled WGS sequence"/>
</dbReference>
<accession>A0ACC1SIX0</accession>
<dbReference type="EMBL" id="JANRMS010000387">
    <property type="protein sequence ID" value="KAJ3540816.1"/>
    <property type="molecule type" value="Genomic_DNA"/>
</dbReference>
<gene>
    <name evidence="1" type="ORF">NM208_g4889</name>
</gene>
<protein>
    <submittedName>
        <fullName evidence="1">Uncharacterized protein</fullName>
    </submittedName>
</protein>
<sequence>MPGATCQELPDHQVKVEARTQLKVIIVGAGLAGLASAVSITLSGHQVTVLESAKELLEVGAGLQCTPNCTRILQKWGLPDKLWQSAAEPTSLVVHRYSGRTLAIEPDFHKHMRKKYGAPFVDMHRVDLQLALRDKAIELGVQFKLGDKVEDIDFNIPMVKTEAGHTYTGDLVVAADGLWSKCRSKFLSSDDKPKPTGDLAYRVVLNLNELDDPELREWVERPTVHFWIGPGAHAVGYSMRGGQMYNIVLLVPDDIPSGISRQAGSVEEMRQLFNNWDPILGRFLSKVDKVDKWKLMHREELDSWINEDSNFVFVGDACHPMLPYLAQGANSAVEDGAVLGLLLGHVQSKSQLPKALSMYETLRKSRGEAIVRETFKQRESFHMPDGPDQEARDETFLSQLGAEELRGPFPSRWTCPQVQPWLYGYDAFEVVENAVKGSPFRN</sequence>
<keyword evidence="2" id="KW-1185">Reference proteome</keyword>
<evidence type="ECO:0000313" key="2">
    <source>
        <dbReference type="Proteomes" id="UP001148629"/>
    </source>
</evidence>